<dbReference type="AlphaFoldDB" id="A0A2K8L1Z7"/>
<evidence type="ECO:0000256" key="2">
    <source>
        <dbReference type="ARBA" id="ARBA00022723"/>
    </source>
</evidence>
<dbReference type="RefSeq" id="WP_100258533.1">
    <property type="nucleotide sequence ID" value="NZ_CP011797.1"/>
</dbReference>
<protein>
    <submittedName>
        <fullName evidence="8">DNA repair protein RadC</fullName>
    </submittedName>
</protein>
<dbReference type="SUPFAM" id="SSF102712">
    <property type="entry name" value="JAB1/MPN domain"/>
    <property type="match status" value="1"/>
</dbReference>
<dbReference type="NCBIfam" id="TIGR00608">
    <property type="entry name" value="radc"/>
    <property type="match status" value="1"/>
</dbReference>
<dbReference type="CDD" id="cd08071">
    <property type="entry name" value="MPN_DUF2466"/>
    <property type="match status" value="1"/>
</dbReference>
<reference evidence="8 9" key="1">
    <citation type="journal article" date="2017" name="Environ. Microbiol.">
        <title>Genomic and physiological analyses of 'Reinekea forsetii' reveal a versatile opportunistic lifestyle during spring algae blooms.</title>
        <authorList>
            <person name="Avci B."/>
            <person name="Hahnke R.L."/>
            <person name="Chafee M."/>
            <person name="Fischer T."/>
            <person name="Gruber-Vodicka H."/>
            <person name="Tegetmeyer H.E."/>
            <person name="Harder J."/>
            <person name="Fuchs B.M."/>
            <person name="Amann R.I."/>
            <person name="Teeling H."/>
        </authorList>
    </citation>
    <scope>NUCLEOTIDE SEQUENCE [LARGE SCALE GENOMIC DNA]</scope>
    <source>
        <strain evidence="8 9">Hel1_31_D35</strain>
    </source>
</reference>
<evidence type="ECO:0000256" key="4">
    <source>
        <dbReference type="ARBA" id="ARBA00022833"/>
    </source>
</evidence>
<dbReference type="Pfam" id="PF20582">
    <property type="entry name" value="UPF0758_N"/>
    <property type="match status" value="1"/>
</dbReference>
<keyword evidence="4" id="KW-0862">Zinc</keyword>
<evidence type="ECO:0000256" key="5">
    <source>
        <dbReference type="ARBA" id="ARBA00023049"/>
    </source>
</evidence>
<dbReference type="Pfam" id="PF04002">
    <property type="entry name" value="RadC"/>
    <property type="match status" value="1"/>
</dbReference>
<dbReference type="Gene3D" id="3.40.140.10">
    <property type="entry name" value="Cytidine Deaminase, domain 2"/>
    <property type="match status" value="1"/>
</dbReference>
<keyword evidence="9" id="KW-1185">Reference proteome</keyword>
<dbReference type="PANTHER" id="PTHR30471">
    <property type="entry name" value="DNA REPAIR PROTEIN RADC"/>
    <property type="match status" value="1"/>
</dbReference>
<dbReference type="PANTHER" id="PTHR30471:SF3">
    <property type="entry name" value="UPF0758 PROTEIN YEES-RELATED"/>
    <property type="match status" value="1"/>
</dbReference>
<dbReference type="InterPro" id="IPR025657">
    <property type="entry name" value="RadC_JAB"/>
</dbReference>
<keyword evidence="5" id="KW-0482">Metalloprotease</keyword>
<evidence type="ECO:0000256" key="1">
    <source>
        <dbReference type="ARBA" id="ARBA00022670"/>
    </source>
</evidence>
<keyword evidence="3" id="KW-0378">Hydrolase</keyword>
<dbReference type="GO" id="GO:0008237">
    <property type="term" value="F:metallopeptidase activity"/>
    <property type="evidence" value="ECO:0007669"/>
    <property type="project" value="UniProtKB-KW"/>
</dbReference>
<dbReference type="SUPFAM" id="SSF47781">
    <property type="entry name" value="RuvA domain 2-like"/>
    <property type="match status" value="1"/>
</dbReference>
<evidence type="ECO:0000259" key="7">
    <source>
        <dbReference type="PROSITE" id="PS50249"/>
    </source>
</evidence>
<dbReference type="InterPro" id="IPR046778">
    <property type="entry name" value="UPF0758_N"/>
</dbReference>
<evidence type="ECO:0000256" key="6">
    <source>
        <dbReference type="RuleBase" id="RU003797"/>
    </source>
</evidence>
<organism evidence="8 9">
    <name type="scientific">Reinekea forsetii</name>
    <dbReference type="NCBI Taxonomy" id="1336806"/>
    <lineage>
        <taxon>Bacteria</taxon>
        <taxon>Pseudomonadati</taxon>
        <taxon>Pseudomonadota</taxon>
        <taxon>Gammaproteobacteria</taxon>
        <taxon>Oceanospirillales</taxon>
        <taxon>Saccharospirillaceae</taxon>
        <taxon>Reinekea</taxon>
    </lineage>
</organism>
<sequence>MSIKQWPAASRPREKLLLQGADALSDAELLAIFLRTGLPGLDAVGLAQSILNRFGSLASLFQANQRQFCQGPGLGPAKFVQLQAVVEMSRRYLKAELIAKPALASPGDTRRFLLAQMRDLTSEQFACIWLDSQHRVLRFETLFQGTLDRAAVYPREVVKAALSCNAGAVILAHNHPSGIAEPSSADRLLTDRIQAALATIDVQLLDHMVVGQGVVISFAERGLL</sequence>
<dbReference type="EMBL" id="CP011797">
    <property type="protein sequence ID" value="ATX78336.1"/>
    <property type="molecule type" value="Genomic_DNA"/>
</dbReference>
<dbReference type="OrthoDB" id="9804482at2"/>
<comment type="similarity">
    <text evidence="6">Belongs to the UPF0758 family.</text>
</comment>
<accession>A0A2K8L1Z7</accession>
<dbReference type="InterPro" id="IPR010994">
    <property type="entry name" value="RuvA_2-like"/>
</dbReference>
<dbReference type="GO" id="GO:0006508">
    <property type="term" value="P:proteolysis"/>
    <property type="evidence" value="ECO:0007669"/>
    <property type="project" value="UniProtKB-KW"/>
</dbReference>
<gene>
    <name evidence="8" type="primary">radC</name>
    <name evidence="8" type="ORF">REIFOR_03230</name>
</gene>
<feature type="domain" description="MPN" evidence="7">
    <location>
        <begin position="102"/>
        <end position="224"/>
    </location>
</feature>
<dbReference type="PROSITE" id="PS50249">
    <property type="entry name" value="MPN"/>
    <property type="match status" value="1"/>
</dbReference>
<dbReference type="InterPro" id="IPR037518">
    <property type="entry name" value="MPN"/>
</dbReference>
<keyword evidence="2" id="KW-0479">Metal-binding</keyword>
<dbReference type="KEGG" id="rfo:REIFOR_03230"/>
<proteinExistence type="inferred from homology"/>
<evidence type="ECO:0000313" key="9">
    <source>
        <dbReference type="Proteomes" id="UP000229757"/>
    </source>
</evidence>
<keyword evidence="1" id="KW-0645">Protease</keyword>
<evidence type="ECO:0000313" key="8">
    <source>
        <dbReference type="EMBL" id="ATX78336.1"/>
    </source>
</evidence>
<evidence type="ECO:0000256" key="3">
    <source>
        <dbReference type="ARBA" id="ARBA00022801"/>
    </source>
</evidence>
<name>A0A2K8L1Z7_9GAMM</name>
<dbReference type="InterPro" id="IPR001405">
    <property type="entry name" value="UPF0758"/>
</dbReference>
<dbReference type="Proteomes" id="UP000229757">
    <property type="component" value="Chromosome"/>
</dbReference>
<dbReference type="GO" id="GO:0046872">
    <property type="term" value="F:metal ion binding"/>
    <property type="evidence" value="ECO:0007669"/>
    <property type="project" value="UniProtKB-KW"/>
</dbReference>
<dbReference type="NCBIfam" id="NF000642">
    <property type="entry name" value="PRK00024.1"/>
    <property type="match status" value="1"/>
</dbReference>
<dbReference type="InterPro" id="IPR020891">
    <property type="entry name" value="UPF0758_CS"/>
</dbReference>
<dbReference type="PROSITE" id="PS01302">
    <property type="entry name" value="UPF0758"/>
    <property type="match status" value="1"/>
</dbReference>